<keyword evidence="5" id="KW-1185">Reference proteome</keyword>
<evidence type="ECO:0000256" key="2">
    <source>
        <dbReference type="ARBA" id="ARBA00022729"/>
    </source>
</evidence>
<gene>
    <name evidence="4" type="ORF">Scep_002401</name>
</gene>
<evidence type="ECO:0000313" key="5">
    <source>
        <dbReference type="Proteomes" id="UP001419268"/>
    </source>
</evidence>
<protein>
    <recommendedName>
        <fullName evidence="3">Wall-associated receptor kinase galacturonan-binding domain-containing protein</fullName>
    </recommendedName>
</protein>
<organism evidence="4 5">
    <name type="scientific">Stephania cephalantha</name>
    <dbReference type="NCBI Taxonomy" id="152367"/>
    <lineage>
        <taxon>Eukaryota</taxon>
        <taxon>Viridiplantae</taxon>
        <taxon>Streptophyta</taxon>
        <taxon>Embryophyta</taxon>
        <taxon>Tracheophyta</taxon>
        <taxon>Spermatophyta</taxon>
        <taxon>Magnoliopsida</taxon>
        <taxon>Ranunculales</taxon>
        <taxon>Menispermaceae</taxon>
        <taxon>Menispermoideae</taxon>
        <taxon>Cissampelideae</taxon>
        <taxon>Stephania</taxon>
    </lineage>
</organism>
<dbReference type="GO" id="GO:0016020">
    <property type="term" value="C:membrane"/>
    <property type="evidence" value="ECO:0007669"/>
    <property type="project" value="UniProtKB-SubCell"/>
</dbReference>
<comment type="caution">
    <text evidence="4">The sequence shown here is derived from an EMBL/GenBank/DDBJ whole genome shotgun (WGS) entry which is preliminary data.</text>
</comment>
<dbReference type="EMBL" id="JBBNAG010000001">
    <property type="protein sequence ID" value="KAK9167210.1"/>
    <property type="molecule type" value="Genomic_DNA"/>
</dbReference>
<comment type="subcellular location">
    <subcellularLocation>
        <location evidence="1">Membrane</location>
        <topology evidence="1">Single-pass membrane protein</topology>
    </subcellularLocation>
</comment>
<dbReference type="Proteomes" id="UP001419268">
    <property type="component" value="Unassembled WGS sequence"/>
</dbReference>
<evidence type="ECO:0000313" key="4">
    <source>
        <dbReference type="EMBL" id="KAK9167210.1"/>
    </source>
</evidence>
<dbReference type="AlphaFoldDB" id="A0AAP0LAY5"/>
<reference evidence="4 5" key="1">
    <citation type="submission" date="2024-01" db="EMBL/GenBank/DDBJ databases">
        <title>Genome assemblies of Stephania.</title>
        <authorList>
            <person name="Yang L."/>
        </authorList>
    </citation>
    <scope>NUCLEOTIDE SEQUENCE [LARGE SCALE GENOMIC DNA]</scope>
    <source>
        <strain evidence="4">JXDWG</strain>
        <tissue evidence="4">Leaf</tissue>
    </source>
</reference>
<evidence type="ECO:0000259" key="3">
    <source>
        <dbReference type="Pfam" id="PF13947"/>
    </source>
</evidence>
<keyword evidence="2" id="KW-0732">Signal</keyword>
<feature type="domain" description="Wall-associated receptor kinase galacturonan-binding" evidence="3">
    <location>
        <begin position="13"/>
        <end position="74"/>
    </location>
</feature>
<sequence>MAAPVLSQTKPGCQDRCGNISIPYPFGLGDDPNCFREETSTFQLYCNGSYNPPRLFNKGSRSIPIIDISLQGQATFLIWAATDCFYSNGTLTDDSFNLILKMREGYRFSYTRNKFTAIGCDTSAFMSDSSGLNFQSGCYSFCKSISNVLNGSCSGIGFCQTAIPKDVRSLNLSQTQATGLDIFVVVTKAMKEILTLKMGAKDPLAPTSTRTALDHHKKTYDEYSNGALNDKKVLCFEKPEEERNLAMFFVSTMKQNCLIEVLDGVVKEGDLDQIQEVANLAKRCLRLSGEERPSMKEVAMELEGLRLSRKACMDRTKSSRDRALARSIAGSFDYCNAGYETMTTKVKASLNIGR</sequence>
<evidence type="ECO:0000256" key="1">
    <source>
        <dbReference type="ARBA" id="ARBA00004167"/>
    </source>
</evidence>
<dbReference type="PANTHER" id="PTHR33491">
    <property type="entry name" value="OSJNBA0016N04.9 PROTEIN"/>
    <property type="match status" value="1"/>
</dbReference>
<accession>A0AAP0LAY5</accession>
<dbReference type="Pfam" id="PF13947">
    <property type="entry name" value="GUB_WAK_bind"/>
    <property type="match status" value="1"/>
</dbReference>
<dbReference type="Gene3D" id="1.10.510.10">
    <property type="entry name" value="Transferase(Phosphotransferase) domain 1"/>
    <property type="match status" value="1"/>
</dbReference>
<dbReference type="GO" id="GO:0030247">
    <property type="term" value="F:polysaccharide binding"/>
    <property type="evidence" value="ECO:0007669"/>
    <property type="project" value="InterPro"/>
</dbReference>
<name>A0AAP0LAY5_9MAGN</name>
<proteinExistence type="predicted"/>
<dbReference type="InterPro" id="IPR025287">
    <property type="entry name" value="WAK_GUB"/>
</dbReference>